<sequence>MARLVIGRAGDPGLTPDLLDAMFRLRHDVFKRRLHWNVAAAGGREKDRFDDLDPVYAIACTDDGTLMGCLRLLPTTAPYMLADVFPQALRGEPAPRSPDVWEMSRLASVTAVARSGPQAQVPLGLTASLLITGAADYAVRQGVRELCAFTTPAVERIGRTLGFRPLRFGDGSPIRYGRVASVAVRVPIGHDQRARDPLALRIGGR</sequence>
<dbReference type="EMBL" id="JBHSBH010000013">
    <property type="protein sequence ID" value="MFC3998346.1"/>
    <property type="molecule type" value="Genomic_DNA"/>
</dbReference>
<evidence type="ECO:0000256" key="4">
    <source>
        <dbReference type="ARBA" id="ARBA00022691"/>
    </source>
</evidence>
<name>A0ABV8FQ95_9ACTN</name>
<dbReference type="PROSITE" id="PS00949">
    <property type="entry name" value="AUTOINDUCER_SYNTH_1"/>
    <property type="match status" value="1"/>
</dbReference>
<dbReference type="InterPro" id="IPR001690">
    <property type="entry name" value="Autoind_synthase"/>
</dbReference>
<keyword evidence="2" id="KW-0673">Quorum sensing</keyword>
<dbReference type="Proteomes" id="UP001595847">
    <property type="component" value="Unassembled WGS sequence"/>
</dbReference>
<evidence type="ECO:0000313" key="7">
    <source>
        <dbReference type="EMBL" id="MFC3998346.1"/>
    </source>
</evidence>
<keyword evidence="5" id="KW-0071">Autoinducer synthesis</keyword>
<evidence type="ECO:0000256" key="2">
    <source>
        <dbReference type="ARBA" id="ARBA00022654"/>
    </source>
</evidence>
<comment type="caution">
    <text evidence="7">The sequence shown here is derived from an EMBL/GenBank/DDBJ whole genome shotgun (WGS) entry which is preliminary data.</text>
</comment>
<evidence type="ECO:0000313" key="8">
    <source>
        <dbReference type="Proteomes" id="UP001595847"/>
    </source>
</evidence>
<evidence type="ECO:0000256" key="6">
    <source>
        <dbReference type="ARBA" id="ARBA00048576"/>
    </source>
</evidence>
<dbReference type="Pfam" id="PF00765">
    <property type="entry name" value="Autoind_synth"/>
    <property type="match status" value="1"/>
</dbReference>
<keyword evidence="4" id="KW-0949">S-adenosyl-L-methionine</keyword>
<dbReference type="Gene3D" id="3.40.630.30">
    <property type="match status" value="1"/>
</dbReference>
<reference evidence="8" key="1">
    <citation type="journal article" date="2019" name="Int. J. Syst. Evol. Microbiol.">
        <title>The Global Catalogue of Microorganisms (GCM) 10K type strain sequencing project: providing services to taxonomists for standard genome sequencing and annotation.</title>
        <authorList>
            <consortium name="The Broad Institute Genomics Platform"/>
            <consortium name="The Broad Institute Genome Sequencing Center for Infectious Disease"/>
            <person name="Wu L."/>
            <person name="Ma J."/>
        </authorList>
    </citation>
    <scope>NUCLEOTIDE SEQUENCE [LARGE SCALE GENOMIC DNA]</scope>
    <source>
        <strain evidence="8">TBRC 1826</strain>
    </source>
</reference>
<comment type="catalytic activity">
    <reaction evidence="6">
        <text>a fatty acyl-[ACP] + S-adenosyl-L-methionine = an N-acyl-L-homoserine lactone + S-methyl-5'-thioadenosine + holo-[ACP] + H(+)</text>
        <dbReference type="Rhea" id="RHEA:10096"/>
        <dbReference type="Rhea" id="RHEA-COMP:9685"/>
        <dbReference type="Rhea" id="RHEA-COMP:14125"/>
        <dbReference type="ChEBI" id="CHEBI:15378"/>
        <dbReference type="ChEBI" id="CHEBI:17509"/>
        <dbReference type="ChEBI" id="CHEBI:55474"/>
        <dbReference type="ChEBI" id="CHEBI:59789"/>
        <dbReference type="ChEBI" id="CHEBI:64479"/>
        <dbReference type="ChEBI" id="CHEBI:138651"/>
        <dbReference type="EC" id="2.3.1.184"/>
    </reaction>
</comment>
<dbReference type="InterPro" id="IPR016181">
    <property type="entry name" value="Acyl_CoA_acyltransferase"/>
</dbReference>
<keyword evidence="3" id="KW-0808">Transferase</keyword>
<dbReference type="RefSeq" id="WP_378536123.1">
    <property type="nucleotide sequence ID" value="NZ_JBHSBH010000013.1"/>
</dbReference>
<organism evidence="7 8">
    <name type="scientific">Nocardiopsis sediminis</name>
    <dbReference type="NCBI Taxonomy" id="1778267"/>
    <lineage>
        <taxon>Bacteria</taxon>
        <taxon>Bacillati</taxon>
        <taxon>Actinomycetota</taxon>
        <taxon>Actinomycetes</taxon>
        <taxon>Streptosporangiales</taxon>
        <taxon>Nocardiopsidaceae</taxon>
        <taxon>Nocardiopsis</taxon>
    </lineage>
</organism>
<dbReference type="InterPro" id="IPR018311">
    <property type="entry name" value="Autoind_synth_CS"/>
</dbReference>
<evidence type="ECO:0000256" key="3">
    <source>
        <dbReference type="ARBA" id="ARBA00022679"/>
    </source>
</evidence>
<protein>
    <recommendedName>
        <fullName evidence="1">acyl-homoserine-lactone synthase</fullName>
        <ecNumber evidence="1">2.3.1.184</ecNumber>
    </recommendedName>
</protein>
<keyword evidence="8" id="KW-1185">Reference proteome</keyword>
<dbReference type="PANTHER" id="PTHR39322">
    <property type="entry name" value="ACYL-HOMOSERINE-LACTONE SYNTHASE"/>
    <property type="match status" value="1"/>
</dbReference>
<gene>
    <name evidence="7" type="ORF">ACFOVU_20640</name>
</gene>
<accession>A0ABV8FQ95</accession>
<evidence type="ECO:0000256" key="1">
    <source>
        <dbReference type="ARBA" id="ARBA00012340"/>
    </source>
</evidence>
<proteinExistence type="predicted"/>
<dbReference type="PANTHER" id="PTHR39322:SF1">
    <property type="entry name" value="ISOVALERYL-HOMOSERINE LACTONE SYNTHASE"/>
    <property type="match status" value="1"/>
</dbReference>
<dbReference type="PRINTS" id="PR01549">
    <property type="entry name" value="AUTOINDCRSYN"/>
</dbReference>
<dbReference type="PROSITE" id="PS51187">
    <property type="entry name" value="AUTOINDUCER_SYNTH_2"/>
    <property type="match status" value="1"/>
</dbReference>
<evidence type="ECO:0000256" key="5">
    <source>
        <dbReference type="ARBA" id="ARBA00022929"/>
    </source>
</evidence>
<dbReference type="SUPFAM" id="SSF55729">
    <property type="entry name" value="Acyl-CoA N-acyltransferases (Nat)"/>
    <property type="match status" value="1"/>
</dbReference>
<dbReference type="EC" id="2.3.1.184" evidence="1"/>